<dbReference type="InterPro" id="IPR050300">
    <property type="entry name" value="GDXG_lipolytic_enzyme"/>
</dbReference>
<gene>
    <name evidence="3" type="ORF">JQ619_33245</name>
</gene>
<comment type="caution">
    <text evidence="3">The sequence shown here is derived from an EMBL/GenBank/DDBJ whole genome shotgun (WGS) entry which is preliminary data.</text>
</comment>
<dbReference type="RefSeq" id="WP_012046360.1">
    <property type="nucleotide sequence ID" value="NZ_JABFDP010000016.1"/>
</dbReference>
<dbReference type="Pfam" id="PF20434">
    <property type="entry name" value="BD-FAE"/>
    <property type="match status" value="1"/>
</dbReference>
<name>A0ABS5GH08_9BRAD</name>
<dbReference type="InterPro" id="IPR029058">
    <property type="entry name" value="AB_hydrolase_fold"/>
</dbReference>
<dbReference type="SUPFAM" id="SSF53474">
    <property type="entry name" value="alpha/beta-Hydrolases"/>
    <property type="match status" value="1"/>
</dbReference>
<evidence type="ECO:0000313" key="4">
    <source>
        <dbReference type="Proteomes" id="UP001314635"/>
    </source>
</evidence>
<keyword evidence="1 3" id="KW-0378">Hydrolase</keyword>
<reference evidence="4" key="1">
    <citation type="journal article" date="2021" name="ISME J.">
        <title>Evolutionary origin and ecological implication of a unique nif island in free-living Bradyrhizobium lineages.</title>
        <authorList>
            <person name="Tao J."/>
        </authorList>
    </citation>
    <scope>NUCLEOTIDE SEQUENCE [LARGE SCALE GENOMIC DNA]</scope>
    <source>
        <strain evidence="4">SZCCT0094</strain>
    </source>
</reference>
<evidence type="ECO:0000313" key="3">
    <source>
        <dbReference type="EMBL" id="MBR1140631.1"/>
    </source>
</evidence>
<keyword evidence="4" id="KW-1185">Reference proteome</keyword>
<protein>
    <submittedName>
        <fullName evidence="3">Alpha/beta hydrolase</fullName>
    </submittedName>
</protein>
<evidence type="ECO:0000256" key="1">
    <source>
        <dbReference type="ARBA" id="ARBA00022801"/>
    </source>
</evidence>
<feature type="domain" description="BD-FAE-like" evidence="2">
    <location>
        <begin position="59"/>
        <end position="187"/>
    </location>
</feature>
<dbReference type="PANTHER" id="PTHR48081:SF33">
    <property type="entry name" value="KYNURENINE FORMAMIDASE"/>
    <property type="match status" value="1"/>
</dbReference>
<dbReference type="Proteomes" id="UP001314635">
    <property type="component" value="Unassembled WGS sequence"/>
</dbReference>
<proteinExistence type="predicted"/>
<organism evidence="3 4">
    <name type="scientific">Bradyrhizobium denitrificans</name>
    <dbReference type="NCBI Taxonomy" id="2734912"/>
    <lineage>
        <taxon>Bacteria</taxon>
        <taxon>Pseudomonadati</taxon>
        <taxon>Pseudomonadota</taxon>
        <taxon>Alphaproteobacteria</taxon>
        <taxon>Hyphomicrobiales</taxon>
        <taxon>Nitrobacteraceae</taxon>
        <taxon>Bradyrhizobium</taxon>
    </lineage>
</organism>
<accession>A0ABS5GH08</accession>
<dbReference type="PANTHER" id="PTHR48081">
    <property type="entry name" value="AB HYDROLASE SUPERFAMILY PROTEIN C4A8.06C"/>
    <property type="match status" value="1"/>
</dbReference>
<sequence length="274" mass="29486">MLYTIKDWDNAYANGPNIAGGERWPGLWVAPADAYRKELAGQGRAKLDIAYGAHDRQRLDLFLPAAAPKGLVVFVHGGYWMRLDKSFWSHLARGGNAHGFAVAMPSYRLCPEVGLADISSDVAQAIARAMDEVAGPVALTGHSAGGHLVSRMICRGAPLPPERQARITSVVSISGLHDLRPLQRTAMNETLRIDDATALRESPALLAPIEGARVTAWVGGAERNEFRRQAQLLANIWTGLGASTAYVEAPDRHHFDVIDELAEPESGLVGALVG</sequence>
<dbReference type="Gene3D" id="3.40.50.1820">
    <property type="entry name" value="alpha/beta hydrolase"/>
    <property type="match status" value="1"/>
</dbReference>
<dbReference type="InterPro" id="IPR049492">
    <property type="entry name" value="BD-FAE-like_dom"/>
</dbReference>
<evidence type="ECO:0000259" key="2">
    <source>
        <dbReference type="Pfam" id="PF20434"/>
    </source>
</evidence>
<dbReference type="EMBL" id="JAFCLK010000044">
    <property type="protein sequence ID" value="MBR1140631.1"/>
    <property type="molecule type" value="Genomic_DNA"/>
</dbReference>
<dbReference type="GO" id="GO:0016787">
    <property type="term" value="F:hydrolase activity"/>
    <property type="evidence" value="ECO:0007669"/>
    <property type="project" value="UniProtKB-KW"/>
</dbReference>